<dbReference type="Gene3D" id="3.40.50.2000">
    <property type="entry name" value="Glycogen Phosphorylase B"/>
    <property type="match status" value="1"/>
</dbReference>
<evidence type="ECO:0000313" key="3">
    <source>
        <dbReference type="Proteomes" id="UP000245820"/>
    </source>
</evidence>
<dbReference type="InterPro" id="IPR019734">
    <property type="entry name" value="TPR_rpt"/>
</dbReference>
<dbReference type="PANTHER" id="PTHR44809:SF1">
    <property type="entry name" value="PROTEIN O-MANNOSYL-TRANSFERASE TMTC1"/>
    <property type="match status" value="1"/>
</dbReference>
<gene>
    <name evidence="2" type="ORF">DIR46_22510</name>
</gene>
<dbReference type="Pfam" id="PF13432">
    <property type="entry name" value="TPR_16"/>
    <property type="match status" value="1"/>
</dbReference>
<keyword evidence="1" id="KW-0802">TPR repeat</keyword>
<feature type="repeat" description="TPR" evidence="1">
    <location>
        <begin position="156"/>
        <end position="189"/>
    </location>
</feature>
<reference evidence="2 3" key="1">
    <citation type="submission" date="2018-05" db="EMBL/GenBank/DDBJ databases">
        <title>Complete genome sequence of Massilia oculi sp. nov. CCUG 43427T (=DSM 26321T), the type strain of M. oculi, and comparison with genome sequences of other Massilia strains.</title>
        <authorList>
            <person name="Zhu B."/>
        </authorList>
    </citation>
    <scope>NUCLEOTIDE SEQUENCE [LARGE SCALE GENOMIC DNA]</scope>
    <source>
        <strain evidence="2 3">CCUG 43427</strain>
    </source>
</reference>
<name>A0A2S2DPD1_9BURK</name>
<proteinExistence type="predicted"/>
<evidence type="ECO:0000256" key="1">
    <source>
        <dbReference type="PROSITE-ProRule" id="PRU00339"/>
    </source>
</evidence>
<dbReference type="InterPro" id="IPR002201">
    <property type="entry name" value="Glyco_trans_9"/>
</dbReference>
<accession>A0A2S2DPD1</accession>
<feature type="repeat" description="TPR" evidence="1">
    <location>
        <begin position="224"/>
        <end position="257"/>
    </location>
</feature>
<sequence>MAEPSHPAAPMTLGRRIDAAIALVRQGAFQDALASVDDLLDGAAADVDALNLAAACALALGQPLEAERRWRQALALQPGHPACLDNLRILLQEQADGLQRQGLRAEAEARYLAALALQPDQPELHNNLAVLYAGAGHADPAEAHYRRALDLRPAYAEAWHNLGLLYTARRRLPEAEAALRAYVALRPHDPEGLNSLGNVCQYLHRVLDAEALYRQALALAPRNARTLNNLGALLQREGHATQAEASYRQAIAADPDYPEARWNLGFLLLSRGRLEEGWPWMEARYDPALARPIATAPQLGCPQWRGEPLAGRGIVVWPEQGFGDTVQFVRYLPLLKAAGAGRVTLVCQDALLPLLDAVPGADRVAGLGAAAGLPPHDCWVFLLSLPLHAQTSLATIPAALPYLAPDPARVRDWRTRLAQDGAGMRVGLAWRGFGGHVNDANRSLPGVDCLAPLLAVPDVRFFSLQRGMEAGAGEALPAHLADLGPEINDFGDTAAIVSALDLVICVDTAVAHVAGALGKPCWVLLPAVHPDWRWMDERADSPWYPGVMRLYRQAAAGDWDTVVRKVATDLISVVISHVK</sequence>
<dbReference type="SUPFAM" id="SSF48452">
    <property type="entry name" value="TPR-like"/>
    <property type="match status" value="2"/>
</dbReference>
<dbReference type="AlphaFoldDB" id="A0A2S2DPD1"/>
<dbReference type="GO" id="GO:0016757">
    <property type="term" value="F:glycosyltransferase activity"/>
    <property type="evidence" value="ECO:0007669"/>
    <property type="project" value="InterPro"/>
</dbReference>
<organism evidence="2 3">
    <name type="scientific">Massilia oculi</name>
    <dbReference type="NCBI Taxonomy" id="945844"/>
    <lineage>
        <taxon>Bacteria</taxon>
        <taxon>Pseudomonadati</taxon>
        <taxon>Pseudomonadota</taxon>
        <taxon>Betaproteobacteria</taxon>
        <taxon>Burkholderiales</taxon>
        <taxon>Oxalobacteraceae</taxon>
        <taxon>Telluria group</taxon>
        <taxon>Massilia</taxon>
    </lineage>
</organism>
<dbReference type="KEGG" id="mtim:DIR46_22510"/>
<dbReference type="InterPro" id="IPR052943">
    <property type="entry name" value="TMTC_O-mannosyl-trnsfr"/>
</dbReference>
<dbReference type="InterPro" id="IPR011990">
    <property type="entry name" value="TPR-like_helical_dom_sf"/>
</dbReference>
<keyword evidence="3" id="KW-1185">Reference proteome</keyword>
<dbReference type="PROSITE" id="PS50005">
    <property type="entry name" value="TPR"/>
    <property type="match status" value="3"/>
</dbReference>
<protein>
    <submittedName>
        <fullName evidence="2">Uncharacterized protein</fullName>
    </submittedName>
</protein>
<dbReference type="OrthoDB" id="9814129at2"/>
<evidence type="ECO:0000313" key="2">
    <source>
        <dbReference type="EMBL" id="AWL06929.1"/>
    </source>
</evidence>
<dbReference type="Proteomes" id="UP000245820">
    <property type="component" value="Chromosome"/>
</dbReference>
<dbReference type="PANTHER" id="PTHR44809">
    <property type="match status" value="1"/>
</dbReference>
<dbReference type="Pfam" id="PF01075">
    <property type="entry name" value="Glyco_transf_9"/>
    <property type="match status" value="1"/>
</dbReference>
<dbReference type="SUPFAM" id="SSF53756">
    <property type="entry name" value="UDP-Glycosyltransferase/glycogen phosphorylase"/>
    <property type="match status" value="1"/>
</dbReference>
<dbReference type="Gene3D" id="1.25.40.10">
    <property type="entry name" value="Tetratricopeptide repeat domain"/>
    <property type="match status" value="4"/>
</dbReference>
<dbReference type="SMART" id="SM00028">
    <property type="entry name" value="TPR"/>
    <property type="match status" value="6"/>
</dbReference>
<dbReference type="EMBL" id="CP029343">
    <property type="protein sequence ID" value="AWL06929.1"/>
    <property type="molecule type" value="Genomic_DNA"/>
</dbReference>
<dbReference type="RefSeq" id="WP_109347228.1">
    <property type="nucleotide sequence ID" value="NZ_CP029343.1"/>
</dbReference>
<feature type="repeat" description="TPR" evidence="1">
    <location>
        <begin position="122"/>
        <end position="155"/>
    </location>
</feature>
<dbReference type="Pfam" id="PF13424">
    <property type="entry name" value="TPR_12"/>
    <property type="match status" value="1"/>
</dbReference>